<dbReference type="GO" id="GO:0030267">
    <property type="term" value="F:glyoxylate reductase (NADPH) activity"/>
    <property type="evidence" value="ECO:0007669"/>
    <property type="project" value="UniProtKB-EC"/>
</dbReference>
<evidence type="ECO:0000256" key="4">
    <source>
        <dbReference type="RuleBase" id="RU003719"/>
    </source>
</evidence>
<dbReference type="InterPro" id="IPR050223">
    <property type="entry name" value="D-isomer_2-hydroxyacid_DH"/>
</dbReference>
<name>A0A0K0Y746_9RHOB</name>
<keyword evidence="5" id="KW-0670">Pyruvate</keyword>
<dbReference type="GO" id="GO:0051287">
    <property type="term" value="F:NAD binding"/>
    <property type="evidence" value="ECO:0007669"/>
    <property type="project" value="InterPro"/>
</dbReference>
<dbReference type="SUPFAM" id="SSF52283">
    <property type="entry name" value="Formate/glycerate dehydrogenase catalytic domain-like"/>
    <property type="match status" value="1"/>
</dbReference>
<dbReference type="PATRIC" id="fig|1458307.3.peg.2174"/>
<dbReference type="InterPro" id="IPR036291">
    <property type="entry name" value="NAD(P)-bd_dom_sf"/>
</dbReference>
<dbReference type="GO" id="GO:0005829">
    <property type="term" value="C:cytosol"/>
    <property type="evidence" value="ECO:0007669"/>
    <property type="project" value="TreeGrafter"/>
</dbReference>
<organism evidence="5 6">
    <name type="scientific">Octadecabacter temperatus</name>
    <dbReference type="NCBI Taxonomy" id="1458307"/>
    <lineage>
        <taxon>Bacteria</taxon>
        <taxon>Pseudomonadati</taxon>
        <taxon>Pseudomonadota</taxon>
        <taxon>Alphaproteobacteria</taxon>
        <taxon>Rhodobacterales</taxon>
        <taxon>Roseobacteraceae</taxon>
        <taxon>Octadecabacter</taxon>
    </lineage>
</organism>
<comment type="similarity">
    <text evidence="4">Belongs to the D-isomer specific 2-hydroxyacid dehydrogenase family.</text>
</comment>
<evidence type="ECO:0000256" key="3">
    <source>
        <dbReference type="ARBA" id="ARBA00023027"/>
    </source>
</evidence>
<gene>
    <name evidence="5" type="primary">tkrA</name>
    <name evidence="5" type="ORF">OSB_21580</name>
</gene>
<reference evidence="5 6" key="1">
    <citation type="journal article" date="2015" name="Genome Announc.">
        <title>Closed Genome Sequence of Octadecabacter temperatus SB1, the First Mesophilic Species of the Genus Octadecabacter.</title>
        <authorList>
            <person name="Voget S."/>
            <person name="Billerbeck S."/>
            <person name="Simon M."/>
            <person name="Daniel R."/>
        </authorList>
    </citation>
    <scope>NUCLEOTIDE SEQUENCE [LARGE SCALE GENOMIC DNA]</scope>
    <source>
        <strain evidence="5 6">SB1</strain>
    </source>
</reference>
<dbReference type="RefSeq" id="WP_049834983.1">
    <property type="nucleotide sequence ID" value="NZ_CP012160.1"/>
</dbReference>
<keyword evidence="6" id="KW-1185">Reference proteome</keyword>
<keyword evidence="2 4" id="KW-0560">Oxidoreductase</keyword>
<dbReference type="EC" id="1.1.1.79" evidence="5"/>
<keyword evidence="1" id="KW-0521">NADP</keyword>
<dbReference type="FunFam" id="3.40.50.720:FF:000213">
    <property type="entry name" value="Putative 2-hydroxyacid dehydrogenase"/>
    <property type="match status" value="1"/>
</dbReference>
<dbReference type="KEGG" id="otm:OSB_21580"/>
<dbReference type="InterPro" id="IPR006140">
    <property type="entry name" value="D-isomer_DH_NAD-bd"/>
</dbReference>
<evidence type="ECO:0000256" key="2">
    <source>
        <dbReference type="ARBA" id="ARBA00023002"/>
    </source>
</evidence>
<evidence type="ECO:0000313" key="5">
    <source>
        <dbReference type="EMBL" id="AKS46697.1"/>
    </source>
</evidence>
<dbReference type="AlphaFoldDB" id="A0A0K0Y746"/>
<sequence>MSKPHVMLLTPLPPAVLRTFEGQVEVLRGDEAADRTAFLQEKGHKCRAVILKGHDDFGQAELQLLPNLEIVACSSAGVEAIDHDALHRAGIPLTNASLALKDEVADTALMLILATRKTLLPCDAYVRSGEWGKTGPYPLLSTLKGKRAGLLGFGAIGQEIAARLTAMKLEIGYCTRRQRDVAFPYFANAAALAQWCDILVVIVPGGQDTNAMVDHDVLTKLGPDGTLINIARGSVVDETALLDLLENGKLASAGLDVFQNEPHPNPALTVFSNVVLYPHHASGTVETRNAMAQLAVDNVIAHFQNAPLISPVDRPFHSLGVPK</sequence>
<dbReference type="SUPFAM" id="SSF51735">
    <property type="entry name" value="NAD(P)-binding Rossmann-fold domains"/>
    <property type="match status" value="1"/>
</dbReference>
<proteinExistence type="inferred from homology"/>
<dbReference type="Gene3D" id="3.40.50.720">
    <property type="entry name" value="NAD(P)-binding Rossmann-like Domain"/>
    <property type="match status" value="2"/>
</dbReference>
<dbReference type="InterPro" id="IPR006139">
    <property type="entry name" value="D-isomer_2_OHA_DH_cat_dom"/>
</dbReference>
<dbReference type="STRING" id="1458307.OSB_21580"/>
<dbReference type="Pfam" id="PF02826">
    <property type="entry name" value="2-Hacid_dh_C"/>
    <property type="match status" value="1"/>
</dbReference>
<dbReference type="OrthoDB" id="9793626at2"/>
<keyword evidence="3" id="KW-0520">NAD</keyword>
<evidence type="ECO:0000256" key="1">
    <source>
        <dbReference type="ARBA" id="ARBA00022857"/>
    </source>
</evidence>
<dbReference type="PANTHER" id="PTHR10996">
    <property type="entry name" value="2-HYDROXYACID DEHYDROGENASE-RELATED"/>
    <property type="match status" value="1"/>
</dbReference>
<accession>A0A0K0Y746</accession>
<dbReference type="Pfam" id="PF00389">
    <property type="entry name" value="2-Hacid_dh"/>
    <property type="match status" value="1"/>
</dbReference>
<dbReference type="Proteomes" id="UP000067444">
    <property type="component" value="Chromosome"/>
</dbReference>
<dbReference type="GO" id="GO:0016618">
    <property type="term" value="F:hydroxypyruvate reductase [NAD(P)H] activity"/>
    <property type="evidence" value="ECO:0007669"/>
    <property type="project" value="TreeGrafter"/>
</dbReference>
<dbReference type="EMBL" id="CP012160">
    <property type="protein sequence ID" value="AKS46697.1"/>
    <property type="molecule type" value="Genomic_DNA"/>
</dbReference>
<dbReference type="CDD" id="cd12156">
    <property type="entry name" value="HPPR"/>
    <property type="match status" value="1"/>
</dbReference>
<protein>
    <submittedName>
        <fullName evidence="5">Glyoxylate/hydroxypyruvate reductase B</fullName>
        <ecNumber evidence="5">1.1.1.79</ecNumber>
    </submittedName>
</protein>
<dbReference type="PANTHER" id="PTHR10996:SF178">
    <property type="entry name" value="2-HYDROXYACID DEHYDROGENASE YGL185C-RELATED"/>
    <property type="match status" value="1"/>
</dbReference>
<evidence type="ECO:0000313" key="6">
    <source>
        <dbReference type="Proteomes" id="UP000067444"/>
    </source>
</evidence>